<name>A0AAE9GSJ3_9NEIS</name>
<proteinExistence type="inferred from homology"/>
<dbReference type="SUPFAM" id="SSF82829">
    <property type="entry name" value="MesJ substrate recognition domain-like"/>
    <property type="match status" value="1"/>
</dbReference>
<dbReference type="PANTHER" id="PTHR43033:SF1">
    <property type="entry name" value="TRNA(ILE)-LYSIDINE SYNTHASE-RELATED"/>
    <property type="match status" value="1"/>
</dbReference>
<evidence type="ECO:0000256" key="6">
    <source>
        <dbReference type="ARBA" id="ARBA00022840"/>
    </source>
</evidence>
<dbReference type="HAMAP" id="MF_01161">
    <property type="entry name" value="tRNA_Ile_lys_synt"/>
    <property type="match status" value="1"/>
</dbReference>
<dbReference type="Proteomes" id="UP000829756">
    <property type="component" value="Chromosome"/>
</dbReference>
<dbReference type="GO" id="GO:0006400">
    <property type="term" value="P:tRNA modification"/>
    <property type="evidence" value="ECO:0007669"/>
    <property type="project" value="UniProtKB-UniRule"/>
</dbReference>
<dbReference type="KEGG" id="usu:LVJ78_08680"/>
<comment type="catalytic activity">
    <reaction evidence="7 8">
        <text>cytidine(34) in tRNA(Ile2) + L-lysine + ATP = lysidine(34) in tRNA(Ile2) + AMP + diphosphate + H(+)</text>
        <dbReference type="Rhea" id="RHEA:43744"/>
        <dbReference type="Rhea" id="RHEA-COMP:10625"/>
        <dbReference type="Rhea" id="RHEA-COMP:10670"/>
        <dbReference type="ChEBI" id="CHEBI:15378"/>
        <dbReference type="ChEBI" id="CHEBI:30616"/>
        <dbReference type="ChEBI" id="CHEBI:32551"/>
        <dbReference type="ChEBI" id="CHEBI:33019"/>
        <dbReference type="ChEBI" id="CHEBI:82748"/>
        <dbReference type="ChEBI" id="CHEBI:83665"/>
        <dbReference type="ChEBI" id="CHEBI:456215"/>
        <dbReference type="EC" id="6.3.4.19"/>
    </reaction>
</comment>
<dbReference type="EMBL" id="SLXE01000043">
    <property type="protein sequence ID" value="TCO99199.1"/>
    <property type="molecule type" value="Genomic_DNA"/>
</dbReference>
<dbReference type="AlphaFoldDB" id="A0AAE9GSJ3"/>
<evidence type="ECO:0000313" key="13">
    <source>
        <dbReference type="Proteomes" id="UP000829756"/>
    </source>
</evidence>
<dbReference type="InterPro" id="IPR012795">
    <property type="entry name" value="tRNA_Ile_lys_synt_N"/>
</dbReference>
<reference evidence="10 12" key="1">
    <citation type="submission" date="2019-03" db="EMBL/GenBank/DDBJ databases">
        <title>Genomic Encyclopedia of Type Strains, Phase IV (KMG-IV): sequencing the most valuable type-strain genomes for metagenomic binning, comparative biology and taxonomic classification.</title>
        <authorList>
            <person name="Goeker M."/>
        </authorList>
    </citation>
    <scope>NUCLEOTIDE SEQUENCE [LARGE SCALE GENOMIC DNA]</scope>
    <source>
        <strain evidence="10 12">DSM 17474</strain>
    </source>
</reference>
<dbReference type="NCBIfam" id="TIGR02432">
    <property type="entry name" value="lysidine_TilS_N"/>
    <property type="match status" value="1"/>
</dbReference>
<dbReference type="Proteomes" id="UP000294721">
    <property type="component" value="Unassembled WGS sequence"/>
</dbReference>
<keyword evidence="2 8" id="KW-0963">Cytoplasm</keyword>
<comment type="subcellular location">
    <subcellularLocation>
        <location evidence="1 8">Cytoplasm</location>
    </subcellularLocation>
</comment>
<evidence type="ECO:0000256" key="5">
    <source>
        <dbReference type="ARBA" id="ARBA00022741"/>
    </source>
</evidence>
<keyword evidence="12" id="KW-1185">Reference proteome</keyword>
<dbReference type="InterPro" id="IPR011063">
    <property type="entry name" value="TilS/TtcA_N"/>
</dbReference>
<evidence type="ECO:0000256" key="1">
    <source>
        <dbReference type="ARBA" id="ARBA00004496"/>
    </source>
</evidence>
<comment type="similarity">
    <text evidence="8">Belongs to the tRNA(Ile)-lysidine synthase family.</text>
</comment>
<sequence length="455" mass="50452">MTVSQPIPSQAPGSVHNLAGHLADVWPPQIGAGCVIEVGLSGGLDSVVLLHVLAGLRPRFGFLLRAVHVHHGLNAAADEWAAFCVNLCRSLDVPLRLEHVHIEAAGLGMEAAARRERYAAFARGGANVLALAHHQDDQVETFMLAALRGGGLRALSAMPMWRPLDAHTQIWRPLLAHTRAQLADYAQANALAYVEDSSNADTALLRNWLRQQALPAWRQRLPQLDRHLISSVALLQEEQALLNEVVAADWAEIHQGGDFDLASWRQLSTLRRRQQLLRFARLHSLGTPRYAAVADFEQVLEKIQTASAEWRLPHGRALAYRNRLFAFQDDWQQDCAWLKPGRPLSGRLNNILTNNGFTLSTHSFGLSEEVLAQFGTVRPATTDEVINLTVGRKSVRKILQECGVLPFVRPYWPIVTDGENRCVAIANVWVNVHYGVAGGKLPVCEKINRFILEPK</sequence>
<reference evidence="11" key="3">
    <citation type="journal article" date="2022" name="Res Sq">
        <title>Evolution of multicellular longitudinally dividing oral cavity symbionts (Neisseriaceae).</title>
        <authorList>
            <person name="Nyongesa S."/>
            <person name="Weber P."/>
            <person name="Bernet E."/>
            <person name="Pullido F."/>
            <person name="Nieckarz M."/>
            <person name="Delaby M."/>
            <person name="Nieves C."/>
            <person name="Viehboeck T."/>
            <person name="Krause N."/>
            <person name="Rivera-Millot A."/>
            <person name="Nakamura A."/>
            <person name="Vischer N."/>
            <person name="VanNieuwenhze M."/>
            <person name="Brun Y."/>
            <person name="Cava F."/>
            <person name="Bulgheresi S."/>
            <person name="Veyrier F."/>
        </authorList>
    </citation>
    <scope>NUCLEOTIDE SEQUENCE</scope>
    <source>
        <strain evidence="11">1258/02</strain>
    </source>
</reference>
<evidence type="ECO:0000259" key="9">
    <source>
        <dbReference type="SMART" id="SM00977"/>
    </source>
</evidence>
<dbReference type="CDD" id="cd01992">
    <property type="entry name" value="TilS_N"/>
    <property type="match status" value="1"/>
</dbReference>
<dbReference type="Pfam" id="PF11734">
    <property type="entry name" value="TilS_C"/>
    <property type="match status" value="1"/>
</dbReference>
<evidence type="ECO:0000256" key="2">
    <source>
        <dbReference type="ARBA" id="ARBA00022490"/>
    </source>
</evidence>
<dbReference type="SUPFAM" id="SSF52402">
    <property type="entry name" value="Adenine nucleotide alpha hydrolases-like"/>
    <property type="match status" value="1"/>
</dbReference>
<evidence type="ECO:0000256" key="8">
    <source>
        <dbReference type="HAMAP-Rule" id="MF_01161"/>
    </source>
</evidence>
<keyword evidence="6 8" id="KW-0067">ATP-binding</keyword>
<gene>
    <name evidence="8 11" type="primary">tilS</name>
    <name evidence="10" type="ORF">EV680_1434</name>
    <name evidence="11" type="ORF">LVJ78_08680</name>
</gene>
<keyword evidence="4 8" id="KW-0819">tRNA processing</keyword>
<protein>
    <recommendedName>
        <fullName evidence="8">tRNA(Ile)-lysidine synthase</fullName>
        <ecNumber evidence="8">6.3.4.19</ecNumber>
    </recommendedName>
    <alternativeName>
        <fullName evidence="8">tRNA(Ile)-2-lysyl-cytidine synthase</fullName>
    </alternativeName>
    <alternativeName>
        <fullName evidence="8">tRNA(Ile)-lysidine synthetase</fullName>
    </alternativeName>
</protein>
<keyword evidence="3 8" id="KW-0436">Ligase</keyword>
<comment type="domain">
    <text evidence="8">The N-terminal region contains the highly conserved SGGXDS motif, predicted to be a P-loop motif involved in ATP binding.</text>
</comment>
<dbReference type="RefSeq" id="WP_132954803.1">
    <property type="nucleotide sequence ID" value="NZ_CP091507.1"/>
</dbReference>
<evidence type="ECO:0000313" key="11">
    <source>
        <dbReference type="EMBL" id="UOO78772.1"/>
    </source>
</evidence>
<keyword evidence="5 8" id="KW-0547">Nucleotide-binding</keyword>
<dbReference type="NCBIfam" id="TIGR02433">
    <property type="entry name" value="lysidine_TilS_C"/>
    <property type="match status" value="1"/>
</dbReference>
<dbReference type="PANTHER" id="PTHR43033">
    <property type="entry name" value="TRNA(ILE)-LYSIDINE SYNTHASE-RELATED"/>
    <property type="match status" value="1"/>
</dbReference>
<evidence type="ECO:0000313" key="10">
    <source>
        <dbReference type="EMBL" id="TCO99199.1"/>
    </source>
</evidence>
<comment type="function">
    <text evidence="8">Ligates lysine onto the cytidine present at position 34 of the AUA codon-specific tRNA(Ile) that contains the anticodon CAU, in an ATP-dependent manner. Cytidine is converted to lysidine, thus changing the amino acid specificity of the tRNA from methionine to isoleucine.</text>
</comment>
<accession>A0AAE9GSJ3</accession>
<dbReference type="InterPro" id="IPR014729">
    <property type="entry name" value="Rossmann-like_a/b/a_fold"/>
</dbReference>
<dbReference type="GO" id="GO:0032267">
    <property type="term" value="F:tRNA(Ile)-lysidine synthase activity"/>
    <property type="evidence" value="ECO:0007669"/>
    <property type="project" value="UniProtKB-EC"/>
</dbReference>
<dbReference type="Pfam" id="PF01171">
    <property type="entry name" value="ATP_bind_3"/>
    <property type="match status" value="1"/>
</dbReference>
<organism evidence="11 13">
    <name type="scientific">Uruburuella suis</name>
    <dbReference type="NCBI Taxonomy" id="252130"/>
    <lineage>
        <taxon>Bacteria</taxon>
        <taxon>Pseudomonadati</taxon>
        <taxon>Pseudomonadota</taxon>
        <taxon>Betaproteobacteria</taxon>
        <taxon>Neisseriales</taxon>
        <taxon>Neisseriaceae</taxon>
        <taxon>Uruburuella</taxon>
    </lineage>
</organism>
<feature type="domain" description="Lysidine-tRNA(Ile) synthetase C-terminal" evidence="9">
    <location>
        <begin position="375"/>
        <end position="443"/>
    </location>
</feature>
<dbReference type="Gene3D" id="3.40.50.620">
    <property type="entry name" value="HUPs"/>
    <property type="match status" value="1"/>
</dbReference>
<evidence type="ECO:0000256" key="7">
    <source>
        <dbReference type="ARBA" id="ARBA00048539"/>
    </source>
</evidence>
<evidence type="ECO:0000256" key="3">
    <source>
        <dbReference type="ARBA" id="ARBA00022598"/>
    </source>
</evidence>
<dbReference type="InterPro" id="IPR012796">
    <property type="entry name" value="Lysidine-tRNA-synth_C"/>
</dbReference>
<feature type="binding site" evidence="8">
    <location>
        <begin position="41"/>
        <end position="46"/>
    </location>
    <ligand>
        <name>ATP</name>
        <dbReference type="ChEBI" id="CHEBI:30616"/>
    </ligand>
</feature>
<evidence type="ECO:0000313" key="12">
    <source>
        <dbReference type="Proteomes" id="UP000294721"/>
    </source>
</evidence>
<evidence type="ECO:0000256" key="4">
    <source>
        <dbReference type="ARBA" id="ARBA00022694"/>
    </source>
</evidence>
<dbReference type="SMART" id="SM00977">
    <property type="entry name" value="TilS_C"/>
    <property type="match status" value="1"/>
</dbReference>
<dbReference type="GO" id="GO:0005737">
    <property type="term" value="C:cytoplasm"/>
    <property type="evidence" value="ECO:0007669"/>
    <property type="project" value="UniProtKB-SubCell"/>
</dbReference>
<dbReference type="InterPro" id="IPR012094">
    <property type="entry name" value="tRNA_Ile_lys_synt"/>
</dbReference>
<reference evidence="11" key="2">
    <citation type="submission" date="2021-12" db="EMBL/GenBank/DDBJ databases">
        <authorList>
            <person name="Veyrier F.J."/>
        </authorList>
    </citation>
    <scope>NUCLEOTIDE SEQUENCE</scope>
    <source>
        <strain evidence="11">1258/02</strain>
    </source>
</reference>
<dbReference type="EMBL" id="CP091507">
    <property type="protein sequence ID" value="UOO78772.1"/>
    <property type="molecule type" value="Genomic_DNA"/>
</dbReference>
<dbReference type="EC" id="6.3.4.19" evidence="8"/>
<dbReference type="SUPFAM" id="SSF56037">
    <property type="entry name" value="PheT/TilS domain"/>
    <property type="match status" value="1"/>
</dbReference>
<dbReference type="GO" id="GO:0005524">
    <property type="term" value="F:ATP binding"/>
    <property type="evidence" value="ECO:0007669"/>
    <property type="project" value="UniProtKB-UniRule"/>
</dbReference>